<evidence type="ECO:0000256" key="5">
    <source>
        <dbReference type="ARBA" id="ARBA00022840"/>
    </source>
</evidence>
<gene>
    <name evidence="10" type="ORF">ECRASSUSDP1_LOCUS8777</name>
</gene>
<evidence type="ECO:0000256" key="8">
    <source>
        <dbReference type="SAM" id="MobiDB-lite"/>
    </source>
</evidence>
<proteinExistence type="inferred from homology"/>
<feature type="region of interest" description="Disordered" evidence="8">
    <location>
        <begin position="432"/>
        <end position="463"/>
    </location>
</feature>
<evidence type="ECO:0000256" key="4">
    <source>
        <dbReference type="ARBA" id="ARBA00022777"/>
    </source>
</evidence>
<dbReference type="InterPro" id="IPR011009">
    <property type="entry name" value="Kinase-like_dom_sf"/>
</dbReference>
<dbReference type="PANTHER" id="PTHR24055">
    <property type="entry name" value="MITOGEN-ACTIVATED PROTEIN KINASE"/>
    <property type="match status" value="1"/>
</dbReference>
<dbReference type="FunFam" id="3.30.200.20:FF:000545">
    <property type="entry name" value="CMGC family protein kinase"/>
    <property type="match status" value="1"/>
</dbReference>
<dbReference type="AlphaFoldDB" id="A0AAD1UID7"/>
<dbReference type="PROSITE" id="PS00107">
    <property type="entry name" value="PROTEIN_KINASE_ATP"/>
    <property type="match status" value="1"/>
</dbReference>
<evidence type="ECO:0000256" key="7">
    <source>
        <dbReference type="RuleBase" id="RU000304"/>
    </source>
</evidence>
<keyword evidence="1 7" id="KW-0723">Serine/threonine-protein kinase</keyword>
<evidence type="ECO:0000256" key="1">
    <source>
        <dbReference type="ARBA" id="ARBA00022527"/>
    </source>
</evidence>
<comment type="caution">
    <text evidence="10">The sequence shown here is derived from an EMBL/GenBank/DDBJ whole genome shotgun (WGS) entry which is preliminary data.</text>
</comment>
<dbReference type="GO" id="GO:0005524">
    <property type="term" value="F:ATP binding"/>
    <property type="evidence" value="ECO:0007669"/>
    <property type="project" value="UniProtKB-UniRule"/>
</dbReference>
<dbReference type="Gene3D" id="1.10.510.10">
    <property type="entry name" value="Transferase(Phosphotransferase) domain 1"/>
    <property type="match status" value="1"/>
</dbReference>
<dbReference type="GO" id="GO:0004674">
    <property type="term" value="F:protein serine/threonine kinase activity"/>
    <property type="evidence" value="ECO:0007669"/>
    <property type="project" value="UniProtKB-KW"/>
</dbReference>
<dbReference type="InterPro" id="IPR017441">
    <property type="entry name" value="Protein_kinase_ATP_BS"/>
</dbReference>
<dbReference type="PROSITE" id="PS00108">
    <property type="entry name" value="PROTEIN_KINASE_ST"/>
    <property type="match status" value="1"/>
</dbReference>
<evidence type="ECO:0000256" key="6">
    <source>
        <dbReference type="PROSITE-ProRule" id="PRU10141"/>
    </source>
</evidence>
<name>A0AAD1UID7_EUPCR</name>
<dbReference type="Proteomes" id="UP001295684">
    <property type="component" value="Unassembled WGS sequence"/>
</dbReference>
<feature type="binding site" evidence="6">
    <location>
        <position position="33"/>
    </location>
    <ligand>
        <name>ATP</name>
        <dbReference type="ChEBI" id="CHEBI:30616"/>
    </ligand>
</feature>
<evidence type="ECO:0000313" key="10">
    <source>
        <dbReference type="EMBL" id="CAI2367490.1"/>
    </source>
</evidence>
<dbReference type="PROSITE" id="PS50011">
    <property type="entry name" value="PROTEIN_KINASE_DOM"/>
    <property type="match status" value="1"/>
</dbReference>
<evidence type="ECO:0000256" key="3">
    <source>
        <dbReference type="ARBA" id="ARBA00022741"/>
    </source>
</evidence>
<feature type="compositionally biased region" description="Basic and acidic residues" evidence="8">
    <location>
        <begin position="434"/>
        <end position="446"/>
    </location>
</feature>
<dbReference type="Gene3D" id="3.30.200.20">
    <property type="entry name" value="Phosphorylase Kinase, domain 1"/>
    <property type="match status" value="1"/>
</dbReference>
<evidence type="ECO:0000256" key="2">
    <source>
        <dbReference type="ARBA" id="ARBA00022679"/>
    </source>
</evidence>
<keyword evidence="2" id="KW-0808">Transferase</keyword>
<keyword evidence="11" id="KW-1185">Reference proteome</keyword>
<comment type="similarity">
    <text evidence="7">Belongs to the protein kinase superfamily.</text>
</comment>
<accession>A0AAD1UID7</accession>
<feature type="region of interest" description="Disordered" evidence="8">
    <location>
        <begin position="363"/>
        <end position="382"/>
    </location>
</feature>
<feature type="domain" description="Protein kinase" evidence="9">
    <location>
        <begin position="4"/>
        <end position="278"/>
    </location>
</feature>
<keyword evidence="3 6" id="KW-0547">Nucleotide-binding</keyword>
<evidence type="ECO:0000313" key="11">
    <source>
        <dbReference type="Proteomes" id="UP001295684"/>
    </source>
</evidence>
<dbReference type="FunFam" id="1.10.510.10:FF:000624">
    <property type="entry name" value="Mitogen-activated protein kinase"/>
    <property type="match status" value="1"/>
</dbReference>
<dbReference type="CDD" id="cd07830">
    <property type="entry name" value="STKc_MAK_like"/>
    <property type="match status" value="1"/>
</dbReference>
<dbReference type="SUPFAM" id="SSF56112">
    <property type="entry name" value="Protein kinase-like (PK-like)"/>
    <property type="match status" value="1"/>
</dbReference>
<reference evidence="10" key="1">
    <citation type="submission" date="2023-07" db="EMBL/GenBank/DDBJ databases">
        <authorList>
            <consortium name="AG Swart"/>
            <person name="Singh M."/>
            <person name="Singh A."/>
            <person name="Seah K."/>
            <person name="Emmerich C."/>
        </authorList>
    </citation>
    <scope>NUCLEOTIDE SEQUENCE</scope>
    <source>
        <strain evidence="10">DP1</strain>
    </source>
</reference>
<dbReference type="Pfam" id="PF00069">
    <property type="entry name" value="Pkinase"/>
    <property type="match status" value="1"/>
</dbReference>
<protein>
    <recommendedName>
        <fullName evidence="9">Protein kinase domain-containing protein</fullName>
    </recommendedName>
</protein>
<keyword evidence="4" id="KW-0418">Kinase</keyword>
<dbReference type="EMBL" id="CAMPGE010008599">
    <property type="protein sequence ID" value="CAI2367490.1"/>
    <property type="molecule type" value="Genomic_DNA"/>
</dbReference>
<dbReference type="InterPro" id="IPR000719">
    <property type="entry name" value="Prot_kinase_dom"/>
</dbReference>
<evidence type="ECO:0000259" key="9">
    <source>
        <dbReference type="PROSITE" id="PS50011"/>
    </source>
</evidence>
<keyword evidence="5 6" id="KW-0067">ATP-binding</keyword>
<feature type="region of interest" description="Disordered" evidence="8">
    <location>
        <begin position="317"/>
        <end position="337"/>
    </location>
</feature>
<dbReference type="InterPro" id="IPR008271">
    <property type="entry name" value="Ser/Thr_kinase_AS"/>
</dbReference>
<organism evidence="10 11">
    <name type="scientific">Euplotes crassus</name>
    <dbReference type="NCBI Taxonomy" id="5936"/>
    <lineage>
        <taxon>Eukaryota</taxon>
        <taxon>Sar</taxon>
        <taxon>Alveolata</taxon>
        <taxon>Ciliophora</taxon>
        <taxon>Intramacronucleata</taxon>
        <taxon>Spirotrichea</taxon>
        <taxon>Hypotrichia</taxon>
        <taxon>Euplotida</taxon>
        <taxon>Euplotidae</taxon>
        <taxon>Moneuplotes</taxon>
    </lineage>
</organism>
<dbReference type="InterPro" id="IPR050117">
    <property type="entry name" value="MAPK"/>
</dbReference>
<dbReference type="SMART" id="SM00220">
    <property type="entry name" value="S_TKc"/>
    <property type="match status" value="1"/>
</dbReference>
<sequence>MEKYKHISDLGVGTFGKVTKAVKKETDEIVAIKAMKQKFYSWEECMNLREIKSLRKLNDHPNIVKLKEVFRTNNDLYFVFEYIKSDLYKVMKDGVDIKSIMYQILDGLKYIHKNGFFHRDLKPENILVSEGKAKIADFGLAREIRSKPPYTDYVSTRWYRAPELLLKSTNYNSPVDIFAAGCILAELYLGRPLFPGTSEGDQLMKVCSILGAPSSTGWPEGHKLASKLGYNFPKLIKTPLDELIPDAPKEAIDLLEKMFEYDPNSRLTAKECLEHEFFQDYKPEAASRSSKSCWYSSPVSNKNNKLLNSKYIRMSSKKFDEERKKSPTHDSTKDIKKPLVSKNLRYPQVGKIKNFSLDRGGFYLQNKPGKSPNTSTYPSSPKGLSVNKSYANKKFGGIPSYVNTSLIGKKDVGMKPNNVTISSLRVSRNISSTIHDDPITSKEREGSVNITPQPAKMPNLSNQSFGLYQSSGLGGGGLSRASGMSLGRHQV</sequence>